<evidence type="ECO:0000256" key="10">
    <source>
        <dbReference type="ARBA" id="ARBA00057335"/>
    </source>
</evidence>
<evidence type="ECO:0000256" key="1">
    <source>
        <dbReference type="ARBA" id="ARBA00004191"/>
    </source>
</evidence>
<evidence type="ECO:0000256" key="7">
    <source>
        <dbReference type="ARBA" id="ARBA00023085"/>
    </source>
</evidence>
<evidence type="ECO:0000256" key="6">
    <source>
        <dbReference type="ARBA" id="ARBA00022801"/>
    </source>
</evidence>
<feature type="signal peptide" evidence="11">
    <location>
        <begin position="1"/>
        <end position="21"/>
    </location>
</feature>
<dbReference type="FunFam" id="2.160.20.10:FF:000013">
    <property type="entry name" value="Pectinesterase"/>
    <property type="match status" value="1"/>
</dbReference>
<evidence type="ECO:0000259" key="12">
    <source>
        <dbReference type="Pfam" id="PF01095"/>
    </source>
</evidence>
<dbReference type="Gene3D" id="2.160.20.10">
    <property type="entry name" value="Single-stranded right-handed beta-helix, Pectin lyase-like"/>
    <property type="match status" value="1"/>
</dbReference>
<dbReference type="Proteomes" id="UP001159364">
    <property type="component" value="Linkage Group LG03"/>
</dbReference>
<feature type="domain" description="Pectinesterase catalytic" evidence="12">
    <location>
        <begin position="38"/>
        <end position="318"/>
    </location>
</feature>
<keyword evidence="5" id="KW-0964">Secreted</keyword>
<comment type="caution">
    <text evidence="13">The sequence shown here is derived from an EMBL/GenBank/DDBJ whole genome shotgun (WGS) entry which is preliminary data.</text>
</comment>
<evidence type="ECO:0000256" key="9">
    <source>
        <dbReference type="ARBA" id="ARBA00047928"/>
    </source>
</evidence>
<dbReference type="PANTHER" id="PTHR31321">
    <property type="entry name" value="ACYL-COA THIOESTER HYDROLASE YBHC-RELATED"/>
    <property type="match status" value="1"/>
</dbReference>
<accession>A0AAV8TVC6</accession>
<keyword evidence="8" id="KW-0325">Glycoprotein</keyword>
<keyword evidence="5" id="KW-0134">Cell wall</keyword>
<dbReference type="EC" id="3.1.1.11" evidence="4"/>
<evidence type="ECO:0000313" key="14">
    <source>
        <dbReference type="Proteomes" id="UP001159364"/>
    </source>
</evidence>
<dbReference type="PANTHER" id="PTHR31321:SF134">
    <property type="entry name" value="PECTINESTERASE"/>
    <property type="match status" value="1"/>
</dbReference>
<comment type="catalytic activity">
    <reaction evidence="9">
        <text>[(1-&gt;4)-alpha-D-galacturonosyl methyl ester](n) + n H2O = [(1-&gt;4)-alpha-D-galacturonosyl](n) + n methanol + n H(+)</text>
        <dbReference type="Rhea" id="RHEA:22380"/>
        <dbReference type="Rhea" id="RHEA-COMP:14570"/>
        <dbReference type="Rhea" id="RHEA-COMP:14573"/>
        <dbReference type="ChEBI" id="CHEBI:15377"/>
        <dbReference type="ChEBI" id="CHEBI:15378"/>
        <dbReference type="ChEBI" id="CHEBI:17790"/>
        <dbReference type="ChEBI" id="CHEBI:140522"/>
        <dbReference type="ChEBI" id="CHEBI:140523"/>
        <dbReference type="EC" id="3.1.1.11"/>
    </reaction>
</comment>
<keyword evidence="6" id="KW-0378">Hydrolase</keyword>
<dbReference type="EMBL" id="JAIWQS010000003">
    <property type="protein sequence ID" value="KAJ8769874.1"/>
    <property type="molecule type" value="Genomic_DNA"/>
</dbReference>
<dbReference type="SUPFAM" id="SSF51126">
    <property type="entry name" value="Pectin lyase-like"/>
    <property type="match status" value="1"/>
</dbReference>
<comment type="subcellular location">
    <subcellularLocation>
        <location evidence="1">Secreted</location>
        <location evidence="1">Cell wall</location>
    </subcellularLocation>
</comment>
<dbReference type="Pfam" id="PF01095">
    <property type="entry name" value="Pectinesterase"/>
    <property type="match status" value="1"/>
</dbReference>
<feature type="chain" id="PRO_5043978703" description="pectinesterase" evidence="11">
    <location>
        <begin position="22"/>
        <end position="330"/>
    </location>
</feature>
<proteinExistence type="inferred from homology"/>
<dbReference type="GO" id="GO:0030599">
    <property type="term" value="F:pectinesterase activity"/>
    <property type="evidence" value="ECO:0007669"/>
    <property type="project" value="UniProtKB-EC"/>
</dbReference>
<dbReference type="InterPro" id="IPR000070">
    <property type="entry name" value="Pectinesterase_cat"/>
</dbReference>
<reference evidence="13 14" key="1">
    <citation type="submission" date="2021-09" db="EMBL/GenBank/DDBJ databases">
        <title>Genomic insights and catalytic innovation underlie evolution of tropane alkaloids biosynthesis.</title>
        <authorList>
            <person name="Wang Y.-J."/>
            <person name="Tian T."/>
            <person name="Huang J.-P."/>
            <person name="Huang S.-X."/>
        </authorList>
    </citation>
    <scope>NUCLEOTIDE SEQUENCE [LARGE SCALE GENOMIC DNA]</scope>
    <source>
        <strain evidence="13">KIB-2018</strain>
        <tissue evidence="13">Leaf</tissue>
    </source>
</reference>
<keyword evidence="14" id="KW-1185">Reference proteome</keyword>
<protein>
    <recommendedName>
        <fullName evidence="4">pectinesterase</fullName>
        <ecNumber evidence="4">3.1.1.11</ecNumber>
    </recommendedName>
</protein>
<evidence type="ECO:0000256" key="8">
    <source>
        <dbReference type="ARBA" id="ARBA00023180"/>
    </source>
</evidence>
<evidence type="ECO:0000313" key="13">
    <source>
        <dbReference type="EMBL" id="KAJ8769874.1"/>
    </source>
</evidence>
<keyword evidence="11" id="KW-0732">Signal</keyword>
<comment type="pathway">
    <text evidence="2">Glycan metabolism; pectin degradation; 2-dehydro-3-deoxy-D-gluconate from pectin: step 1/5.</text>
</comment>
<sequence length="330" mass="36458">MMPSFLFIGILLGLYSSPNEALTCRLTPSNPYLVAHTITVDKSGKGKFSSVQSAIDSIPVENAEWIRIQIPPGTYNEHISIPPSKPCIFLDGAGRSSTIIQWEDNQATTTFYSYADNLVVKGITVKNNYNVLSVRERKPAFAVDVNGDKNVFYSCGFVGVQDTLFDHMGRHYFVNCYIEGAVDFICGFGKSIYQRCTINYNGKYIPGLEGYITAQKKDSPNQSGGFVFKSCRFHGTGNAYLGRAWGPYSTVIIANSKLWGGVVPLGWNAGHFSGHEATFMFAEAGNSGPGAVTSNRVRWSQKLNPVQLKRYTDISFINFDGWLAKIPKVF</sequence>
<gene>
    <name evidence="13" type="ORF">K2173_008956</name>
</gene>
<evidence type="ECO:0000256" key="4">
    <source>
        <dbReference type="ARBA" id="ARBA00013229"/>
    </source>
</evidence>
<dbReference type="AlphaFoldDB" id="A0AAV8TVC6"/>
<comment type="function">
    <text evidence="10">Acts in the modification of cell walls via demethylesterification of cell wall pectin.</text>
</comment>
<dbReference type="InterPro" id="IPR012334">
    <property type="entry name" value="Pectin_lyas_fold"/>
</dbReference>
<evidence type="ECO:0000256" key="2">
    <source>
        <dbReference type="ARBA" id="ARBA00005184"/>
    </source>
</evidence>
<evidence type="ECO:0000256" key="3">
    <source>
        <dbReference type="ARBA" id="ARBA00008891"/>
    </source>
</evidence>
<evidence type="ECO:0000256" key="5">
    <source>
        <dbReference type="ARBA" id="ARBA00022512"/>
    </source>
</evidence>
<dbReference type="GO" id="GO:0042545">
    <property type="term" value="P:cell wall modification"/>
    <property type="evidence" value="ECO:0007669"/>
    <property type="project" value="InterPro"/>
</dbReference>
<evidence type="ECO:0000256" key="11">
    <source>
        <dbReference type="SAM" id="SignalP"/>
    </source>
</evidence>
<organism evidence="13 14">
    <name type="scientific">Erythroxylum novogranatense</name>
    <dbReference type="NCBI Taxonomy" id="1862640"/>
    <lineage>
        <taxon>Eukaryota</taxon>
        <taxon>Viridiplantae</taxon>
        <taxon>Streptophyta</taxon>
        <taxon>Embryophyta</taxon>
        <taxon>Tracheophyta</taxon>
        <taxon>Spermatophyta</taxon>
        <taxon>Magnoliopsida</taxon>
        <taxon>eudicotyledons</taxon>
        <taxon>Gunneridae</taxon>
        <taxon>Pentapetalae</taxon>
        <taxon>rosids</taxon>
        <taxon>fabids</taxon>
        <taxon>Malpighiales</taxon>
        <taxon>Erythroxylaceae</taxon>
        <taxon>Erythroxylum</taxon>
    </lineage>
</organism>
<keyword evidence="7" id="KW-0063">Aspartyl esterase</keyword>
<comment type="similarity">
    <text evidence="3">Belongs to the pectinesterase family.</text>
</comment>
<dbReference type="InterPro" id="IPR011050">
    <property type="entry name" value="Pectin_lyase_fold/virulence"/>
</dbReference>
<name>A0AAV8TVC6_9ROSI</name>
<dbReference type="GO" id="GO:0045490">
    <property type="term" value="P:pectin catabolic process"/>
    <property type="evidence" value="ECO:0007669"/>
    <property type="project" value="TreeGrafter"/>
</dbReference>